<reference evidence="2 3" key="1">
    <citation type="submission" date="2022-10" db="EMBL/GenBank/DDBJ databases">
        <title>Host association and intracellularity evolved multiple times independently in the Rickettsiales.</title>
        <authorList>
            <person name="Castelli M."/>
            <person name="Nardi T."/>
            <person name="Gammuto L."/>
            <person name="Bellinzona G."/>
            <person name="Sabaneyeva E."/>
            <person name="Potekhin A."/>
            <person name="Serra V."/>
            <person name="Petroni G."/>
            <person name="Sassera D."/>
        </authorList>
    </citation>
    <scope>NUCLEOTIDE SEQUENCE [LARGE SCALE GENOMIC DNA]</scope>
    <source>
        <strain evidence="2 3">Kr 154-4</strain>
        <plasmid evidence="2 3">unnamed2</plasmid>
    </source>
</reference>
<evidence type="ECO:0000256" key="1">
    <source>
        <dbReference type="SAM" id="Phobius"/>
    </source>
</evidence>
<feature type="transmembrane region" description="Helical" evidence="1">
    <location>
        <begin position="16"/>
        <end position="39"/>
    </location>
</feature>
<keyword evidence="1" id="KW-0812">Transmembrane</keyword>
<accession>A0ABZ0UWZ6</accession>
<evidence type="ECO:0000313" key="3">
    <source>
        <dbReference type="Proteomes" id="UP001326613"/>
    </source>
</evidence>
<dbReference type="RefSeq" id="WP_323738998.1">
    <property type="nucleotide sequence ID" value="NZ_CP112934.1"/>
</dbReference>
<sequence length="142" mass="17340">MKEDEKNVKSKGMGELQFFCTITFLSIVINIFFINRFIISRPVSWHTYFIIFLSLFYQHFVLHDIYRQFFLKVKSTDRLKSFLLVLLFFLTVGDVIIDIKYNSFLLSRFVKRLFFDILIILFTWTILVWFEKRRNKKQLLNI</sequence>
<keyword evidence="1" id="KW-1133">Transmembrane helix</keyword>
<feature type="transmembrane region" description="Helical" evidence="1">
    <location>
        <begin position="82"/>
        <end position="101"/>
    </location>
</feature>
<dbReference type="Proteomes" id="UP001326613">
    <property type="component" value="Plasmid unnamed2"/>
</dbReference>
<keyword evidence="3" id="KW-1185">Reference proteome</keyword>
<keyword evidence="1" id="KW-0472">Membrane</keyword>
<geneLocation type="plasmid" evidence="2 3">
    <name>unnamed2</name>
</geneLocation>
<protein>
    <submittedName>
        <fullName evidence="2">Uncharacterized protein</fullName>
    </submittedName>
</protein>
<keyword evidence="2" id="KW-0614">Plasmid</keyword>
<proteinExistence type="predicted"/>
<gene>
    <name evidence="2" type="ORF">Trichorick_01466</name>
</gene>
<dbReference type="EMBL" id="CP112934">
    <property type="protein sequence ID" value="WPY01553.1"/>
    <property type="molecule type" value="Genomic_DNA"/>
</dbReference>
<feature type="transmembrane region" description="Helical" evidence="1">
    <location>
        <begin position="113"/>
        <end position="130"/>
    </location>
</feature>
<name>A0ABZ0UWZ6_9RICK</name>
<evidence type="ECO:0000313" key="2">
    <source>
        <dbReference type="EMBL" id="WPY01553.1"/>
    </source>
</evidence>
<organism evidence="2 3">
    <name type="scientific">Candidatus Trichorickettsia mobilis</name>
    <dbReference type="NCBI Taxonomy" id="1346319"/>
    <lineage>
        <taxon>Bacteria</taxon>
        <taxon>Pseudomonadati</taxon>
        <taxon>Pseudomonadota</taxon>
        <taxon>Alphaproteobacteria</taxon>
        <taxon>Rickettsiales</taxon>
        <taxon>Rickettsiaceae</taxon>
        <taxon>Rickettsieae</taxon>
        <taxon>Candidatus Trichorickettsia</taxon>
    </lineage>
</organism>
<feature type="transmembrane region" description="Helical" evidence="1">
    <location>
        <begin position="45"/>
        <end position="62"/>
    </location>
</feature>